<dbReference type="RefSeq" id="WP_013187945.1">
    <property type="nucleotide sequence ID" value="NC_014230.1"/>
</dbReference>
<dbReference type="KEGG" id="cat:CA2559_11028"/>
<dbReference type="OrthoDB" id="1435518at2"/>
<feature type="chain" id="PRO_5002659104" evidence="1">
    <location>
        <begin position="20"/>
        <end position="275"/>
    </location>
</feature>
<evidence type="ECO:0000313" key="3">
    <source>
        <dbReference type="Proteomes" id="UP000002297"/>
    </source>
</evidence>
<dbReference type="GeneID" id="89453935"/>
<dbReference type="EMBL" id="CP002046">
    <property type="protein sequence ID" value="EAP86564.1"/>
    <property type="molecule type" value="Genomic_DNA"/>
</dbReference>
<sequence length="275" mass="30317">MAFRLLPLFLILAITLSCSSDNGDLEAVNQDNNANYFPLAANNTWTYNNVQEADGEDNIESTDVLTVNSTTTISGNSYFNFLQDEVQKGFTTALFANGAVRKENNKLIYNGTLNFEFDGIDPIEVPITDATVYNKTAVAGMQLYELNNTVTQTIMDIPVTISFTIRTEDAGQFESFSVGSEEFTDVIASKVIVNVDISASFDILGTPIAIPILMSQDVINATNYYASDIGFVYSDVVFQYELEDLSQFNIELPIPESATINSTQSITDWNVVLED</sequence>
<reference evidence="2 3" key="1">
    <citation type="journal article" date="2010" name="J. Bacteriol.">
        <title>The complete genome sequence of Croceibacter atlanticus HTCC2559T.</title>
        <authorList>
            <person name="Oh H.M."/>
            <person name="Kang I."/>
            <person name="Ferriera S."/>
            <person name="Giovannoni S.J."/>
            <person name="Cho J.C."/>
        </authorList>
    </citation>
    <scope>NUCLEOTIDE SEQUENCE [LARGE SCALE GENOMIC DNA]</scope>
    <source>
        <strain evidence="3">ATCC BAA-628 / HTCC2559 / KCTC 12090</strain>
    </source>
</reference>
<dbReference type="HOGENOM" id="CLU_088170_0_0_10"/>
<dbReference type="eggNOG" id="ENOG5032WCC">
    <property type="taxonomic scope" value="Bacteria"/>
</dbReference>
<keyword evidence="1" id="KW-0732">Signal</keyword>
<evidence type="ECO:0000256" key="1">
    <source>
        <dbReference type="SAM" id="SignalP"/>
    </source>
</evidence>
<protein>
    <submittedName>
        <fullName evidence="2">Uncharacterized protein</fullName>
    </submittedName>
</protein>
<dbReference type="STRING" id="216432.CA2559_11028"/>
<keyword evidence="3" id="KW-1185">Reference proteome</keyword>
<dbReference type="AlphaFoldDB" id="A3U9S8"/>
<accession>A3U9S8</accession>
<dbReference type="PROSITE" id="PS51257">
    <property type="entry name" value="PROKAR_LIPOPROTEIN"/>
    <property type="match status" value="1"/>
</dbReference>
<organism evidence="2 3">
    <name type="scientific">Croceibacter atlanticus (strain ATCC BAA-628 / JCM 21780 / CIP 108009 / IAM 15332 / KCTC 12090 / HTCC2559)</name>
    <dbReference type="NCBI Taxonomy" id="216432"/>
    <lineage>
        <taxon>Bacteria</taxon>
        <taxon>Pseudomonadati</taxon>
        <taxon>Bacteroidota</taxon>
        <taxon>Flavobacteriia</taxon>
        <taxon>Flavobacteriales</taxon>
        <taxon>Flavobacteriaceae</taxon>
        <taxon>Croceibacter</taxon>
    </lineage>
</organism>
<evidence type="ECO:0000313" key="2">
    <source>
        <dbReference type="EMBL" id="EAP86564.1"/>
    </source>
</evidence>
<gene>
    <name evidence="2" type="ordered locus">CA2559_11028</name>
</gene>
<feature type="signal peptide" evidence="1">
    <location>
        <begin position="1"/>
        <end position="19"/>
    </location>
</feature>
<name>A3U9S8_CROAH</name>
<proteinExistence type="predicted"/>
<dbReference type="Proteomes" id="UP000002297">
    <property type="component" value="Chromosome"/>
</dbReference>